<dbReference type="InterPro" id="IPR052041">
    <property type="entry name" value="Nucleic_acid_metab_PIN/TRAM"/>
</dbReference>
<comment type="pathway">
    <text evidence="2">Porphyrin-containing compound metabolism.</text>
</comment>
<accession>A0A6A6NP57</accession>
<protein>
    <recommendedName>
        <fullName evidence="1">magnesium chelatase</fullName>
        <ecNumber evidence="1">6.6.1.1</ecNumber>
    </recommendedName>
</protein>
<dbReference type="Gene3D" id="1.10.8.80">
    <property type="entry name" value="Magnesium chelatase subunit I, C-Terminal domain"/>
    <property type="match status" value="1"/>
</dbReference>
<sequence>MDQKSHAFEEKVQALGDVELAALLCLVTEQHCIIEVDDAAVDGLVQELCLISDSTFGLPSAVLECSERTSLDDFGNAILVNDPDNECHSPQNLAKDAFSYFNADAPKGIYRSPSPASSRPIDNRKIANVVIAKNLNLAHTQVQIQALELIRGRRIFTRTAVHVVPKRFLLIAVLSASSTAALDPHLNDQFFISHFHSHSDDLPKLYEKQNDAFDDDASSESSVVRASFSMPVPDIKVPGRIGSATTGKGRNPEFTKEDIDAIIAASRAVRLTAEVRAYIHNVVVFMRLHRAVAGGVTAAATRHLHLLVRALAPLHGLDFLTPSLVALAVRKVYPHRLVLVRPEDERSLQWGSQEEAVRRAVEGIGGVEDVLEEVLQRVDVPV</sequence>
<evidence type="ECO:0000256" key="1">
    <source>
        <dbReference type="ARBA" id="ARBA00012825"/>
    </source>
</evidence>
<evidence type="ECO:0000313" key="5">
    <source>
        <dbReference type="Proteomes" id="UP000799766"/>
    </source>
</evidence>
<name>A0A6A6NP57_9PEZI</name>
<dbReference type="EC" id="6.6.1.1" evidence="1"/>
<dbReference type="AlphaFoldDB" id="A0A6A6NP57"/>
<organism evidence="4 5">
    <name type="scientific">Lineolata rhizophorae</name>
    <dbReference type="NCBI Taxonomy" id="578093"/>
    <lineage>
        <taxon>Eukaryota</taxon>
        <taxon>Fungi</taxon>
        <taxon>Dikarya</taxon>
        <taxon>Ascomycota</taxon>
        <taxon>Pezizomycotina</taxon>
        <taxon>Dothideomycetes</taxon>
        <taxon>Dothideomycetes incertae sedis</taxon>
        <taxon>Lineolatales</taxon>
        <taxon>Lineolataceae</taxon>
        <taxon>Lineolata</taxon>
    </lineage>
</organism>
<dbReference type="GO" id="GO:0016851">
    <property type="term" value="F:magnesium chelatase activity"/>
    <property type="evidence" value="ECO:0007669"/>
    <property type="project" value="UniProtKB-EC"/>
</dbReference>
<reference evidence="4" key="1">
    <citation type="journal article" date="2020" name="Stud. Mycol.">
        <title>101 Dothideomycetes genomes: a test case for predicting lifestyles and emergence of pathogens.</title>
        <authorList>
            <person name="Haridas S."/>
            <person name="Albert R."/>
            <person name="Binder M."/>
            <person name="Bloem J."/>
            <person name="Labutti K."/>
            <person name="Salamov A."/>
            <person name="Andreopoulos B."/>
            <person name="Baker S."/>
            <person name="Barry K."/>
            <person name="Bills G."/>
            <person name="Bluhm B."/>
            <person name="Cannon C."/>
            <person name="Castanera R."/>
            <person name="Culley D."/>
            <person name="Daum C."/>
            <person name="Ezra D."/>
            <person name="Gonzalez J."/>
            <person name="Henrissat B."/>
            <person name="Kuo A."/>
            <person name="Liang C."/>
            <person name="Lipzen A."/>
            <person name="Lutzoni F."/>
            <person name="Magnuson J."/>
            <person name="Mondo S."/>
            <person name="Nolan M."/>
            <person name="Ohm R."/>
            <person name="Pangilinan J."/>
            <person name="Park H.-J."/>
            <person name="Ramirez L."/>
            <person name="Alfaro M."/>
            <person name="Sun H."/>
            <person name="Tritt A."/>
            <person name="Yoshinaga Y."/>
            <person name="Zwiers L.-H."/>
            <person name="Turgeon B."/>
            <person name="Goodwin S."/>
            <person name="Spatafora J."/>
            <person name="Crous P."/>
            <person name="Grigoriev I."/>
        </authorList>
    </citation>
    <scope>NUCLEOTIDE SEQUENCE</scope>
    <source>
        <strain evidence="4">ATCC 16933</strain>
    </source>
</reference>
<evidence type="ECO:0000256" key="2">
    <source>
        <dbReference type="ARBA" id="ARBA00023444"/>
    </source>
</evidence>
<evidence type="ECO:0000259" key="3">
    <source>
        <dbReference type="Pfam" id="PF17863"/>
    </source>
</evidence>
<dbReference type="OrthoDB" id="444631at2759"/>
<gene>
    <name evidence="4" type="ORF">BDY21DRAFT_356779</name>
</gene>
<dbReference type="PANTHER" id="PTHR11603:SF132">
    <property type="entry name" value="C2H2-TYPE DOMAIN-CONTAINING PROTEIN"/>
    <property type="match status" value="1"/>
</dbReference>
<dbReference type="Proteomes" id="UP000799766">
    <property type="component" value="Unassembled WGS sequence"/>
</dbReference>
<dbReference type="InterPro" id="IPR041628">
    <property type="entry name" value="ChlI/MoxR_AAA_lid"/>
</dbReference>
<keyword evidence="5" id="KW-1185">Reference proteome</keyword>
<feature type="domain" description="ChlI/MoxR AAA lid" evidence="3">
    <location>
        <begin position="286"/>
        <end position="346"/>
    </location>
</feature>
<evidence type="ECO:0000313" key="4">
    <source>
        <dbReference type="EMBL" id="KAF2453194.1"/>
    </source>
</evidence>
<dbReference type="PANTHER" id="PTHR11603">
    <property type="entry name" value="AAA FAMILY ATPASE"/>
    <property type="match status" value="1"/>
</dbReference>
<dbReference type="Pfam" id="PF17863">
    <property type="entry name" value="AAA_lid_2"/>
    <property type="match status" value="1"/>
</dbReference>
<dbReference type="EMBL" id="MU001699">
    <property type="protein sequence ID" value="KAF2453194.1"/>
    <property type="molecule type" value="Genomic_DNA"/>
</dbReference>
<proteinExistence type="predicted"/>